<reference evidence="2 3" key="1">
    <citation type="submission" date="2019-05" db="EMBL/GenBank/DDBJ databases">
        <title>Genomes sequences of two Nocardia cyriacigeorgica environmental isolates, type strains Nocardia asteroides ATCC 19247 and Nocardia cyriacigeorgica DSM 44484.</title>
        <authorList>
            <person name="Vautrin F."/>
            <person name="Bergeron E."/>
            <person name="Dubost A."/>
            <person name="Abrouk D."/>
            <person name="Rodriguez Nava V."/>
            <person name="Pujic P."/>
        </authorList>
    </citation>
    <scope>NUCLEOTIDE SEQUENCE [LARGE SCALE GENOMIC DNA]</scope>
    <source>
        <strain evidence="2 3">EML 1456</strain>
    </source>
</reference>
<proteinExistence type="predicted"/>
<organism evidence="2 3">
    <name type="scientific">Nocardia cyriacigeorgica</name>
    <dbReference type="NCBI Taxonomy" id="135487"/>
    <lineage>
        <taxon>Bacteria</taxon>
        <taxon>Bacillati</taxon>
        <taxon>Actinomycetota</taxon>
        <taxon>Actinomycetes</taxon>
        <taxon>Mycobacteriales</taxon>
        <taxon>Nocardiaceae</taxon>
        <taxon>Nocardia</taxon>
    </lineage>
</organism>
<gene>
    <name evidence="2" type="ORF">FEK35_15045</name>
</gene>
<dbReference type="AlphaFoldDB" id="A0A5R8PES1"/>
<comment type="caution">
    <text evidence="2">The sequence shown here is derived from an EMBL/GenBank/DDBJ whole genome shotgun (WGS) entry which is preliminary data.</text>
</comment>
<sequence length="100" mass="11418">MCTNPRCNGTDWLCGKCRKIYPSLAAALDTRKRERRDSFKRDLPNGTTIYGPKSTEGRPGHRHGHRGKNFDRSPHSSLGSAAVGDPHNYEEHKTKRTKRW</sequence>
<evidence type="ECO:0000313" key="3">
    <source>
        <dbReference type="Proteomes" id="UP000308349"/>
    </source>
</evidence>
<accession>A0A5R8PES1</accession>
<evidence type="ECO:0000313" key="2">
    <source>
        <dbReference type="EMBL" id="TLG09440.1"/>
    </source>
</evidence>
<dbReference type="RefSeq" id="WP_138456719.1">
    <property type="nucleotide sequence ID" value="NZ_VBUU01000014.1"/>
</dbReference>
<dbReference type="EMBL" id="VBUU01000014">
    <property type="protein sequence ID" value="TLG09440.1"/>
    <property type="molecule type" value="Genomic_DNA"/>
</dbReference>
<protein>
    <submittedName>
        <fullName evidence="2">Uncharacterized protein</fullName>
    </submittedName>
</protein>
<feature type="region of interest" description="Disordered" evidence="1">
    <location>
        <begin position="29"/>
        <end position="100"/>
    </location>
</feature>
<dbReference type="OrthoDB" id="9955964at2"/>
<name>A0A5R8PES1_9NOCA</name>
<dbReference type="Proteomes" id="UP000308349">
    <property type="component" value="Unassembled WGS sequence"/>
</dbReference>
<feature type="compositionally biased region" description="Basic and acidic residues" evidence="1">
    <location>
        <begin position="29"/>
        <end position="43"/>
    </location>
</feature>
<evidence type="ECO:0000256" key="1">
    <source>
        <dbReference type="SAM" id="MobiDB-lite"/>
    </source>
</evidence>